<accession>A0AA38P2W8</accession>
<dbReference type="AlphaFoldDB" id="A0AA38P2W8"/>
<gene>
    <name evidence="1" type="ORF">F5878DRAFT_663983</name>
</gene>
<dbReference type="PROSITE" id="PS51257">
    <property type="entry name" value="PROKAR_LIPOPROTEIN"/>
    <property type="match status" value="1"/>
</dbReference>
<dbReference type="EMBL" id="MU806424">
    <property type="protein sequence ID" value="KAJ3835310.1"/>
    <property type="molecule type" value="Genomic_DNA"/>
</dbReference>
<organism evidence="1 2">
    <name type="scientific">Lentinula raphanica</name>
    <dbReference type="NCBI Taxonomy" id="153919"/>
    <lineage>
        <taxon>Eukaryota</taxon>
        <taxon>Fungi</taxon>
        <taxon>Dikarya</taxon>
        <taxon>Basidiomycota</taxon>
        <taxon>Agaricomycotina</taxon>
        <taxon>Agaricomycetes</taxon>
        <taxon>Agaricomycetidae</taxon>
        <taxon>Agaricales</taxon>
        <taxon>Marasmiineae</taxon>
        <taxon>Omphalotaceae</taxon>
        <taxon>Lentinula</taxon>
    </lineage>
</organism>
<proteinExistence type="predicted"/>
<dbReference type="Proteomes" id="UP001163846">
    <property type="component" value="Unassembled WGS sequence"/>
</dbReference>
<keyword evidence="2" id="KW-1185">Reference proteome</keyword>
<evidence type="ECO:0000313" key="2">
    <source>
        <dbReference type="Proteomes" id="UP001163846"/>
    </source>
</evidence>
<name>A0AA38P2W8_9AGAR</name>
<reference evidence="1" key="1">
    <citation type="submission" date="2022-08" db="EMBL/GenBank/DDBJ databases">
        <authorList>
            <consortium name="DOE Joint Genome Institute"/>
            <person name="Min B."/>
            <person name="Riley R."/>
            <person name="Sierra-Patev S."/>
            <person name="Naranjo-Ortiz M."/>
            <person name="Looney B."/>
            <person name="Konkel Z."/>
            <person name="Slot J.C."/>
            <person name="Sakamoto Y."/>
            <person name="Steenwyk J.L."/>
            <person name="Rokas A."/>
            <person name="Carro J."/>
            <person name="Camarero S."/>
            <person name="Ferreira P."/>
            <person name="Molpeceres G."/>
            <person name="Ruiz-Duenas F.J."/>
            <person name="Serrano A."/>
            <person name="Henrissat B."/>
            <person name="Drula E."/>
            <person name="Hughes K.W."/>
            <person name="Mata J.L."/>
            <person name="Ishikawa N.K."/>
            <person name="Vargas-Isla R."/>
            <person name="Ushijima S."/>
            <person name="Smith C.A."/>
            <person name="Ahrendt S."/>
            <person name="Andreopoulos W."/>
            <person name="He G."/>
            <person name="Labutti K."/>
            <person name="Lipzen A."/>
            <person name="Ng V."/>
            <person name="Sandor L."/>
            <person name="Barry K."/>
            <person name="Martinez A.T."/>
            <person name="Xiao Y."/>
            <person name="Gibbons J.G."/>
            <person name="Terashima K."/>
            <person name="Hibbett D.S."/>
            <person name="Grigoriev I.V."/>
        </authorList>
    </citation>
    <scope>NUCLEOTIDE SEQUENCE</scope>
    <source>
        <strain evidence="1">TFB9207</strain>
    </source>
</reference>
<evidence type="ECO:0000313" key="1">
    <source>
        <dbReference type="EMBL" id="KAJ3835310.1"/>
    </source>
</evidence>
<protein>
    <submittedName>
        <fullName evidence="1">Uncharacterized protein</fullName>
    </submittedName>
</protein>
<sequence>MAHHLGREKTPPREGTRTFYITQSIIITITSCPIDGHELGENQLEYRSDPGSDVRVGDISSPAPGFIFLNYRIEMYTPQKHGESVITEAIRVIGLSKRNNLEWY</sequence>
<comment type="caution">
    <text evidence="1">The sequence shown here is derived from an EMBL/GenBank/DDBJ whole genome shotgun (WGS) entry which is preliminary data.</text>
</comment>